<comment type="similarity">
    <text evidence="1">Belongs to the DnaB/DnaD family.</text>
</comment>
<dbReference type="PANTHER" id="PTHR37293">
    <property type="entry name" value="PHAGE REPLICATION PROTEIN-RELATED"/>
    <property type="match status" value="1"/>
</dbReference>
<accession>A0A0K9FD27</accession>
<comment type="caution">
    <text evidence="4">The sequence shown here is derived from an EMBL/GenBank/DDBJ whole genome shotgun (WGS) entry which is preliminary data.</text>
</comment>
<dbReference type="EMBL" id="LFXJ01000005">
    <property type="protein sequence ID" value="KMY32006.1"/>
    <property type="molecule type" value="Genomic_DNA"/>
</dbReference>
<reference evidence="5" key="1">
    <citation type="submission" date="2015-07" db="EMBL/GenBank/DDBJ databases">
        <authorList>
            <consortium name="Consortium for Microbial Forensics and Genomics (microFORGE)"/>
            <person name="Knight B.M."/>
            <person name="Roberts D.P."/>
            <person name="Lin D."/>
            <person name="Hari K."/>
            <person name="Fletcher J."/>
            <person name="Melcher U."/>
            <person name="Blagden T."/>
            <person name="Winegar R.A."/>
        </authorList>
    </citation>
    <scope>NUCLEOTIDE SEQUENCE [LARGE SCALE GENOMIC DNA]</scope>
    <source>
        <strain evidence="5">DSM 23493</strain>
    </source>
</reference>
<proteinExistence type="inferred from homology"/>
<evidence type="ECO:0000313" key="4">
    <source>
        <dbReference type="EMBL" id="KMY32006.1"/>
    </source>
</evidence>
<organism evidence="4 5">
    <name type="scientific">Lysinibacillus xylanilyticus</name>
    <dbReference type="NCBI Taxonomy" id="582475"/>
    <lineage>
        <taxon>Bacteria</taxon>
        <taxon>Bacillati</taxon>
        <taxon>Bacillota</taxon>
        <taxon>Bacilli</taxon>
        <taxon>Bacillales</taxon>
        <taxon>Bacillaceae</taxon>
        <taxon>Lysinibacillus</taxon>
    </lineage>
</organism>
<evidence type="ECO:0000259" key="3">
    <source>
        <dbReference type="Pfam" id="PF07261"/>
    </source>
</evidence>
<feature type="domain" description="DnaB/C C-terminal" evidence="3">
    <location>
        <begin position="163"/>
        <end position="231"/>
    </location>
</feature>
<dbReference type="InterPro" id="IPR006343">
    <property type="entry name" value="DnaB/C_C"/>
</dbReference>
<dbReference type="PANTHER" id="PTHR37293:SF5">
    <property type="entry name" value="DNA REPLICATION PROTEIN"/>
    <property type="match status" value="1"/>
</dbReference>
<dbReference type="SUPFAM" id="SSF158499">
    <property type="entry name" value="DnaD domain-like"/>
    <property type="match status" value="1"/>
</dbReference>
<dbReference type="NCBIfam" id="TIGR01446">
    <property type="entry name" value="DnaD_dom"/>
    <property type="match status" value="1"/>
</dbReference>
<evidence type="ECO:0000313" key="5">
    <source>
        <dbReference type="Proteomes" id="UP000037326"/>
    </source>
</evidence>
<feature type="region of interest" description="Disordered" evidence="2">
    <location>
        <begin position="123"/>
        <end position="148"/>
    </location>
</feature>
<sequence>MKDKYFYLYLLTNEGTTQIGIYQITKKQIAFDMGYSMESVGALLQRFIDHHRLIKYNEETREIAIKNWGKYNLNRGGKPILDCVKSELKEVKDTLLIQWVGEGVSNDSVRNVYESYYDTSTIGGQKEKEKEEEKENKKEKQTTDGEVGQSVVTEEQLIFLTKFYDENIQRASGYICECIERMARENDPALVYEAMKITVLQQPNKPMQYMEQILANWRKDCITNVEQLKAKEERERKKQATTIIPVLLPKA</sequence>
<dbReference type="AlphaFoldDB" id="A0A0K9FD27"/>
<dbReference type="Proteomes" id="UP000037326">
    <property type="component" value="Unassembled WGS sequence"/>
</dbReference>
<dbReference type="InterPro" id="IPR034829">
    <property type="entry name" value="DnaD-like_sf"/>
</dbReference>
<dbReference type="Pfam" id="PF07261">
    <property type="entry name" value="DnaB_2"/>
    <property type="match status" value="1"/>
</dbReference>
<dbReference type="Gene3D" id="1.10.10.630">
    <property type="entry name" value="DnaD domain-like"/>
    <property type="match status" value="1"/>
</dbReference>
<name>A0A0K9FD27_9BACI</name>
<dbReference type="InterPro" id="IPR053162">
    <property type="entry name" value="DnaD"/>
</dbReference>
<feature type="compositionally biased region" description="Basic and acidic residues" evidence="2">
    <location>
        <begin position="125"/>
        <end position="143"/>
    </location>
</feature>
<evidence type="ECO:0000256" key="1">
    <source>
        <dbReference type="ARBA" id="ARBA00093462"/>
    </source>
</evidence>
<gene>
    <name evidence="4" type="ORF">ACZ11_07470</name>
</gene>
<protein>
    <recommendedName>
        <fullName evidence="3">DnaB/C C-terminal domain-containing protein</fullName>
    </recommendedName>
</protein>
<evidence type="ECO:0000256" key="2">
    <source>
        <dbReference type="SAM" id="MobiDB-lite"/>
    </source>
</evidence>
<dbReference type="PATRIC" id="fig|582475.4.peg.997"/>